<dbReference type="RefSeq" id="WP_101249010.1">
    <property type="nucleotide sequence ID" value="NZ_PIUM01000002.1"/>
</dbReference>
<dbReference type="InterPro" id="IPR029063">
    <property type="entry name" value="SAM-dependent_MTases_sf"/>
</dbReference>
<dbReference type="PANTHER" id="PTHR43542:SF1">
    <property type="entry name" value="METHYLTRANSFERASE"/>
    <property type="match status" value="1"/>
</dbReference>
<name>A0A2N3Q064_9PROT</name>
<evidence type="ECO:0000313" key="4">
    <source>
        <dbReference type="Proteomes" id="UP000233293"/>
    </source>
</evidence>
<proteinExistence type="predicted"/>
<keyword evidence="1 3" id="KW-0489">Methyltransferase</keyword>
<dbReference type="OrthoDB" id="9803017at2"/>
<dbReference type="NCBIfam" id="TIGR00095">
    <property type="entry name" value="16S rRNA (guanine(966)-N(2))-methyltransferase RsmD"/>
    <property type="match status" value="1"/>
</dbReference>
<dbReference type="InterPro" id="IPR004398">
    <property type="entry name" value="RNA_MeTrfase_RsmD"/>
</dbReference>
<sequence>MRIVAGRHKGRVLLAPEGQATRPTSDRAREALFNILGHGEPPLQDAHVLDAFAGSGALGLEALSRGAARASFLETDGSAFAVIHANVRKMGVDKQVSILRNDATKPPKAPAPCRIVLMDPPYKSGLAQAALPALLAQGWVAPDALVVVEVAAGEPFSSPIGNLSIVDERKYGAARLIFLRFTSEASCV</sequence>
<dbReference type="PANTHER" id="PTHR43542">
    <property type="entry name" value="METHYLTRANSFERASE"/>
    <property type="match status" value="1"/>
</dbReference>
<dbReference type="AlphaFoldDB" id="A0A2N3Q064"/>
<dbReference type="SUPFAM" id="SSF53335">
    <property type="entry name" value="S-adenosyl-L-methionine-dependent methyltransferases"/>
    <property type="match status" value="1"/>
</dbReference>
<accession>A0A2N3Q064</accession>
<gene>
    <name evidence="3" type="primary">rsmD</name>
    <name evidence="3" type="ORF">CWS72_02610</name>
</gene>
<dbReference type="Pfam" id="PF03602">
    <property type="entry name" value="Cons_hypoth95"/>
    <property type="match status" value="1"/>
</dbReference>
<dbReference type="CDD" id="cd02440">
    <property type="entry name" value="AdoMet_MTases"/>
    <property type="match status" value="1"/>
</dbReference>
<comment type="caution">
    <text evidence="3">The sequence shown here is derived from an EMBL/GenBank/DDBJ whole genome shotgun (WGS) entry which is preliminary data.</text>
</comment>
<dbReference type="GO" id="GO:0008168">
    <property type="term" value="F:methyltransferase activity"/>
    <property type="evidence" value="ECO:0007669"/>
    <property type="project" value="UniProtKB-KW"/>
</dbReference>
<reference evidence="4" key="1">
    <citation type="submission" date="2017-12" db="EMBL/GenBank/DDBJ databases">
        <title>Draft genome sequence of Telmatospirillum siberiense 26-4b1T, an acidotolerant peatland alphaproteobacterium potentially involved in sulfur cycling.</title>
        <authorList>
            <person name="Hausmann B."/>
            <person name="Pjevac P."/>
            <person name="Schreck K."/>
            <person name="Herbold C.W."/>
            <person name="Daims H."/>
            <person name="Wagner M."/>
            <person name="Pester M."/>
            <person name="Loy A."/>
        </authorList>
    </citation>
    <scope>NUCLEOTIDE SEQUENCE [LARGE SCALE GENOMIC DNA]</scope>
    <source>
        <strain evidence="4">26-4b1</strain>
    </source>
</reference>
<keyword evidence="4" id="KW-1185">Reference proteome</keyword>
<dbReference type="Gene3D" id="3.40.50.150">
    <property type="entry name" value="Vaccinia Virus protein VP39"/>
    <property type="match status" value="1"/>
</dbReference>
<dbReference type="GO" id="GO:0031167">
    <property type="term" value="P:rRNA methylation"/>
    <property type="evidence" value="ECO:0007669"/>
    <property type="project" value="InterPro"/>
</dbReference>
<protein>
    <submittedName>
        <fullName evidence="3">16S rRNA (Guanine(966)-N(2))-methyltransferase RsmD</fullName>
    </submittedName>
</protein>
<dbReference type="EMBL" id="PIUM01000002">
    <property type="protein sequence ID" value="PKU26049.1"/>
    <property type="molecule type" value="Genomic_DNA"/>
</dbReference>
<dbReference type="Proteomes" id="UP000233293">
    <property type="component" value="Unassembled WGS sequence"/>
</dbReference>
<evidence type="ECO:0000256" key="1">
    <source>
        <dbReference type="ARBA" id="ARBA00022603"/>
    </source>
</evidence>
<dbReference type="PIRSF" id="PIRSF004553">
    <property type="entry name" value="CHP00095"/>
    <property type="match status" value="1"/>
</dbReference>
<evidence type="ECO:0000313" key="3">
    <source>
        <dbReference type="EMBL" id="PKU26049.1"/>
    </source>
</evidence>
<evidence type="ECO:0000256" key="2">
    <source>
        <dbReference type="ARBA" id="ARBA00022679"/>
    </source>
</evidence>
<organism evidence="3 4">
    <name type="scientific">Telmatospirillum siberiense</name>
    <dbReference type="NCBI Taxonomy" id="382514"/>
    <lineage>
        <taxon>Bacteria</taxon>
        <taxon>Pseudomonadati</taxon>
        <taxon>Pseudomonadota</taxon>
        <taxon>Alphaproteobacteria</taxon>
        <taxon>Rhodospirillales</taxon>
        <taxon>Rhodospirillaceae</taxon>
        <taxon>Telmatospirillum</taxon>
    </lineage>
</organism>
<keyword evidence="2 3" id="KW-0808">Transferase</keyword>